<feature type="non-terminal residue" evidence="1">
    <location>
        <position position="1"/>
    </location>
</feature>
<name>X1RPU0_9ZZZZ</name>
<evidence type="ECO:0000313" key="1">
    <source>
        <dbReference type="EMBL" id="GAI65200.1"/>
    </source>
</evidence>
<protein>
    <submittedName>
        <fullName evidence="1">Uncharacterized protein</fullName>
    </submittedName>
</protein>
<comment type="caution">
    <text evidence="1">The sequence shown here is derived from an EMBL/GenBank/DDBJ whole genome shotgun (WGS) entry which is preliminary data.</text>
</comment>
<organism evidence="1">
    <name type="scientific">marine sediment metagenome</name>
    <dbReference type="NCBI Taxonomy" id="412755"/>
    <lineage>
        <taxon>unclassified sequences</taxon>
        <taxon>metagenomes</taxon>
        <taxon>ecological metagenomes</taxon>
    </lineage>
</organism>
<dbReference type="EMBL" id="BARV01045007">
    <property type="protein sequence ID" value="GAI65200.1"/>
    <property type="molecule type" value="Genomic_DNA"/>
</dbReference>
<gene>
    <name evidence="1" type="ORF">S06H3_66230</name>
</gene>
<sequence>DYQKAIQQFQELVDTKQEFPFSRKIVYQSIKELPDNPPTINLKECEILVWYPLILGIVELLFDSPGRV</sequence>
<accession>X1RPU0</accession>
<feature type="non-terminal residue" evidence="1">
    <location>
        <position position="68"/>
    </location>
</feature>
<reference evidence="1" key="1">
    <citation type="journal article" date="2014" name="Front. Microbiol.">
        <title>High frequency of phylogenetically diverse reductive dehalogenase-homologous genes in deep subseafloor sedimentary metagenomes.</title>
        <authorList>
            <person name="Kawai M."/>
            <person name="Futagami T."/>
            <person name="Toyoda A."/>
            <person name="Takaki Y."/>
            <person name="Nishi S."/>
            <person name="Hori S."/>
            <person name="Arai W."/>
            <person name="Tsubouchi T."/>
            <person name="Morono Y."/>
            <person name="Uchiyama I."/>
            <person name="Ito T."/>
            <person name="Fujiyama A."/>
            <person name="Inagaki F."/>
            <person name="Takami H."/>
        </authorList>
    </citation>
    <scope>NUCLEOTIDE SEQUENCE</scope>
    <source>
        <strain evidence="1">Expedition CK06-06</strain>
    </source>
</reference>
<dbReference type="AlphaFoldDB" id="X1RPU0"/>
<proteinExistence type="predicted"/>